<keyword evidence="3" id="KW-1185">Reference proteome</keyword>
<feature type="region of interest" description="Disordered" evidence="1">
    <location>
        <begin position="1"/>
        <end position="20"/>
    </location>
</feature>
<name>A0A5P9P0B3_9EURY</name>
<proteinExistence type="predicted"/>
<dbReference type="GeneID" id="42299891"/>
<protein>
    <submittedName>
        <fullName evidence="2">Uncharacterized protein</fullName>
    </submittedName>
</protein>
<sequence length="104" mass="11450">MPARPPSPQTPVGRSLETDDGRTLATTAQLAASIEATTGYRLDEATLEAILLEFDRGDYVEWTTVTRDGEYVWDLTETPDRIGDAVATAILERIHSWLGDETTP</sequence>
<dbReference type="AlphaFoldDB" id="A0A5P9P0B3"/>
<accession>A0A5P9P0B3</accession>
<evidence type="ECO:0000256" key="1">
    <source>
        <dbReference type="SAM" id="MobiDB-lite"/>
    </source>
</evidence>
<dbReference type="RefSeq" id="WP_152938898.1">
    <property type="nucleotide sequence ID" value="NZ_CP045488.1"/>
</dbReference>
<reference evidence="2 3" key="1">
    <citation type="journal article" date="2007" name="Int. J. Syst. Evol. Microbiol.">
        <title>Natronorubrum sulfidifaciens sp. nov., an extremely haloalkaliphilic archaeon isolated from Aiding salt lake in Xin-Jiang, China.</title>
        <authorList>
            <person name="Cui H.L."/>
            <person name="Tohty D."/>
            <person name="Liu H.C."/>
            <person name="Liu S.J."/>
            <person name="Oren A."/>
            <person name="Zhou P.J."/>
        </authorList>
    </citation>
    <scope>NUCLEOTIDE SEQUENCE [LARGE SCALE GENOMIC DNA]</scope>
    <source>
        <strain evidence="2 3">7-3</strain>
    </source>
</reference>
<gene>
    <name evidence="2" type="ORF">GCU68_02535</name>
</gene>
<dbReference type="KEGG" id="nas:GCU68_02535"/>
<organism evidence="2 3">
    <name type="scientific">Natronorubrum aibiense</name>
    <dbReference type="NCBI Taxonomy" id="348826"/>
    <lineage>
        <taxon>Archaea</taxon>
        <taxon>Methanobacteriati</taxon>
        <taxon>Methanobacteriota</taxon>
        <taxon>Stenosarchaea group</taxon>
        <taxon>Halobacteria</taxon>
        <taxon>Halobacteriales</taxon>
        <taxon>Natrialbaceae</taxon>
        <taxon>Natronorubrum</taxon>
    </lineage>
</organism>
<evidence type="ECO:0000313" key="3">
    <source>
        <dbReference type="Proteomes" id="UP000326170"/>
    </source>
</evidence>
<dbReference type="OrthoDB" id="206185at2157"/>
<dbReference type="Proteomes" id="UP000326170">
    <property type="component" value="Chromosome"/>
</dbReference>
<evidence type="ECO:0000313" key="2">
    <source>
        <dbReference type="EMBL" id="QFU81517.1"/>
    </source>
</evidence>
<dbReference type="EMBL" id="CP045488">
    <property type="protein sequence ID" value="QFU81517.1"/>
    <property type="molecule type" value="Genomic_DNA"/>
</dbReference>